<proteinExistence type="inferred from homology"/>
<dbReference type="Pfam" id="PF02771">
    <property type="entry name" value="Acyl-CoA_dh_N"/>
    <property type="match status" value="1"/>
</dbReference>
<evidence type="ECO:0000256" key="7">
    <source>
        <dbReference type="ARBA" id="ARBA00066361"/>
    </source>
</evidence>
<sequence length="384" mass="41951">MHDIDLTEEQRMIRDMARDFAAAELAPNAERWEKEGWLDDQVLRQMGELGLLGMMVPEDWGGSYIDYTCYALAVEEIARGCAATGAVMSIHSSVGCAPLLNWGSEEQKQQWLPALAAGEVLSCFCLTEPQAGSEANNLRTRAVEDGDHWVINGSKQFVSNAKRAGLAIVFAVTDPELGKKGLSAFLVPTDTPGFEVERMEQKMGLKASDTCAVTLVNCRVPKENMLGPRGKGLALALSGLEGGRLGIAAQSVGIARAAFEAALKYAGEREQFGKPIREHQSVANMLADMHTQINASRLMVLHAAKLRSAGLPCLSEASQAKLFASEMAERVCSMAIQVHGGYGYLEDYAVERHYRDARITQIYEGTSEIQRMLIARELEHYPLA</sequence>
<evidence type="ECO:0000256" key="3">
    <source>
        <dbReference type="ARBA" id="ARBA00022630"/>
    </source>
</evidence>
<evidence type="ECO:0000256" key="12">
    <source>
        <dbReference type="RuleBase" id="RU362125"/>
    </source>
</evidence>
<dbReference type="RefSeq" id="WP_101495917.1">
    <property type="nucleotide sequence ID" value="NZ_LNJZ01000003.1"/>
</dbReference>
<dbReference type="InterPro" id="IPR013786">
    <property type="entry name" value="AcylCoA_DH/ox_N"/>
</dbReference>
<protein>
    <recommendedName>
        <fullName evidence="10">3-sulfinopropanoyl-CoA desulfinase</fullName>
        <ecNumber evidence="7">1.3.8.11</ecNumber>
        <ecNumber evidence="8">3.13.1.4</ecNumber>
    </recommendedName>
    <alternativeName>
        <fullName evidence="11">3-sulfinopropionyl coenzyme A desulfinase</fullName>
    </alternativeName>
    <alternativeName>
        <fullName evidence="9">Cyclohexane-1-carbonyl-CoA dehydrogenase</fullName>
    </alternativeName>
</protein>
<evidence type="ECO:0000313" key="17">
    <source>
        <dbReference type="Proteomes" id="UP000294575"/>
    </source>
</evidence>
<dbReference type="InterPro" id="IPR006089">
    <property type="entry name" value="Acyl-CoA_DH_CS"/>
</dbReference>
<feature type="domain" description="Acyl-CoA oxidase/dehydrogenase middle" evidence="14">
    <location>
        <begin position="123"/>
        <end position="218"/>
    </location>
</feature>
<feature type="domain" description="Acyl-CoA dehydrogenase/oxidase C-terminal" evidence="13">
    <location>
        <begin position="230"/>
        <end position="378"/>
    </location>
</feature>
<name>A0A4V3D4X7_9GAMM</name>
<evidence type="ECO:0000256" key="10">
    <source>
        <dbReference type="ARBA" id="ARBA00068311"/>
    </source>
</evidence>
<dbReference type="SUPFAM" id="SSF56645">
    <property type="entry name" value="Acyl-CoA dehydrogenase NM domain-like"/>
    <property type="match status" value="1"/>
</dbReference>
<comment type="caution">
    <text evidence="16">The sequence shown here is derived from an EMBL/GenBank/DDBJ whole genome shotgun (WGS) entry which is preliminary data.</text>
</comment>
<dbReference type="GO" id="GO:0050660">
    <property type="term" value="F:flavin adenine dinucleotide binding"/>
    <property type="evidence" value="ECO:0007669"/>
    <property type="project" value="InterPro"/>
</dbReference>
<evidence type="ECO:0000256" key="11">
    <source>
        <dbReference type="ARBA" id="ARBA00075603"/>
    </source>
</evidence>
<keyword evidence="4 12" id="KW-0274">FAD</keyword>
<evidence type="ECO:0000256" key="1">
    <source>
        <dbReference type="ARBA" id="ARBA00001974"/>
    </source>
</evidence>
<dbReference type="Gene3D" id="2.40.110.10">
    <property type="entry name" value="Butyryl-CoA Dehydrogenase, subunit A, domain 2"/>
    <property type="match status" value="1"/>
</dbReference>
<dbReference type="InterPro" id="IPR037069">
    <property type="entry name" value="AcylCoA_DH/ox_N_sf"/>
</dbReference>
<evidence type="ECO:0000256" key="5">
    <source>
        <dbReference type="ARBA" id="ARBA00023002"/>
    </source>
</evidence>
<evidence type="ECO:0000313" key="16">
    <source>
        <dbReference type="EMBL" id="TDQ37867.1"/>
    </source>
</evidence>
<dbReference type="Pfam" id="PF02770">
    <property type="entry name" value="Acyl-CoA_dh_M"/>
    <property type="match status" value="1"/>
</dbReference>
<gene>
    <name evidence="16" type="ORF">DFQ45_10694</name>
</gene>
<dbReference type="Proteomes" id="UP000294575">
    <property type="component" value="Unassembled WGS sequence"/>
</dbReference>
<dbReference type="InterPro" id="IPR009075">
    <property type="entry name" value="AcylCo_DH/oxidase_C"/>
</dbReference>
<evidence type="ECO:0000256" key="4">
    <source>
        <dbReference type="ARBA" id="ARBA00022827"/>
    </source>
</evidence>
<evidence type="ECO:0000259" key="15">
    <source>
        <dbReference type="Pfam" id="PF02771"/>
    </source>
</evidence>
<organism evidence="16 17">
    <name type="scientific">Thiopseudomonas denitrificans</name>
    <dbReference type="NCBI Taxonomy" id="1501432"/>
    <lineage>
        <taxon>Bacteria</taxon>
        <taxon>Pseudomonadati</taxon>
        <taxon>Pseudomonadota</taxon>
        <taxon>Gammaproteobacteria</taxon>
        <taxon>Pseudomonadales</taxon>
        <taxon>Pseudomonadaceae</taxon>
        <taxon>Thiopseudomonas</taxon>
    </lineage>
</organism>
<keyword evidence="5 12" id="KW-0560">Oxidoreductase</keyword>
<keyword evidence="17" id="KW-1185">Reference proteome</keyword>
<evidence type="ECO:0000256" key="6">
    <source>
        <dbReference type="ARBA" id="ARBA00052938"/>
    </source>
</evidence>
<evidence type="ECO:0000259" key="13">
    <source>
        <dbReference type="Pfam" id="PF00441"/>
    </source>
</evidence>
<dbReference type="PROSITE" id="PS00073">
    <property type="entry name" value="ACYL_COA_DH_2"/>
    <property type="match status" value="1"/>
</dbReference>
<dbReference type="FunFam" id="1.10.540.10:FF:000002">
    <property type="entry name" value="Acyl-CoA dehydrogenase FadE19"/>
    <property type="match status" value="1"/>
</dbReference>
<feature type="domain" description="Acyl-CoA dehydrogenase/oxidase N-terminal" evidence="15">
    <location>
        <begin position="7"/>
        <end position="119"/>
    </location>
</feature>
<dbReference type="EC" id="3.13.1.4" evidence="8"/>
<dbReference type="AlphaFoldDB" id="A0A4V3D4X7"/>
<dbReference type="PANTHER" id="PTHR43884">
    <property type="entry name" value="ACYL-COA DEHYDROGENASE"/>
    <property type="match status" value="1"/>
</dbReference>
<keyword evidence="3 12" id="KW-0285">Flavoprotein</keyword>
<evidence type="ECO:0000256" key="9">
    <source>
        <dbReference type="ARBA" id="ARBA00067292"/>
    </source>
</evidence>
<dbReference type="Pfam" id="PF00441">
    <property type="entry name" value="Acyl-CoA_dh_1"/>
    <property type="match status" value="1"/>
</dbReference>
<evidence type="ECO:0000256" key="8">
    <source>
        <dbReference type="ARBA" id="ARBA00066461"/>
    </source>
</evidence>
<accession>A0A4V3D4X7</accession>
<dbReference type="GO" id="GO:0003995">
    <property type="term" value="F:acyl-CoA dehydrogenase activity"/>
    <property type="evidence" value="ECO:0007669"/>
    <property type="project" value="InterPro"/>
</dbReference>
<reference evidence="16 17" key="1">
    <citation type="submission" date="2019-03" db="EMBL/GenBank/DDBJ databases">
        <title>Genomic Encyclopedia of Type Strains, Phase IV (KMG-IV): sequencing the most valuable type-strain genomes for metagenomic binning, comparative biology and taxonomic classification.</title>
        <authorList>
            <person name="Goeker M."/>
        </authorList>
    </citation>
    <scope>NUCLEOTIDE SEQUENCE [LARGE SCALE GENOMIC DNA]</scope>
    <source>
        <strain evidence="16 17">DSM 28679</strain>
    </source>
</reference>
<dbReference type="EC" id="1.3.8.11" evidence="7"/>
<evidence type="ECO:0000259" key="14">
    <source>
        <dbReference type="Pfam" id="PF02770"/>
    </source>
</evidence>
<comment type="catalytic activity">
    <reaction evidence="6">
        <text>3-sulfinopropanoyl-CoA + H2O = propanoyl-CoA + sulfite + H(+)</text>
        <dbReference type="Rhea" id="RHEA:41624"/>
        <dbReference type="ChEBI" id="CHEBI:15377"/>
        <dbReference type="ChEBI" id="CHEBI:15378"/>
        <dbReference type="ChEBI" id="CHEBI:17359"/>
        <dbReference type="ChEBI" id="CHEBI:57392"/>
        <dbReference type="ChEBI" id="CHEBI:78349"/>
        <dbReference type="EC" id="3.13.1.4"/>
    </reaction>
    <physiologicalReaction direction="left-to-right" evidence="6">
        <dbReference type="Rhea" id="RHEA:41625"/>
    </physiologicalReaction>
</comment>
<dbReference type="EMBL" id="SNYK01000006">
    <property type="protein sequence ID" value="TDQ37867.1"/>
    <property type="molecule type" value="Genomic_DNA"/>
</dbReference>
<dbReference type="OrthoDB" id="9770681at2"/>
<dbReference type="PANTHER" id="PTHR43884:SF12">
    <property type="entry name" value="ISOVALERYL-COA DEHYDROGENASE, MITOCHONDRIAL-RELATED"/>
    <property type="match status" value="1"/>
</dbReference>
<dbReference type="PIRSF" id="PIRSF016578">
    <property type="entry name" value="HsaA"/>
    <property type="match status" value="1"/>
</dbReference>
<comment type="cofactor">
    <cofactor evidence="1 12">
        <name>FAD</name>
        <dbReference type="ChEBI" id="CHEBI:57692"/>
    </cofactor>
</comment>
<dbReference type="FunFam" id="1.20.140.10:FF:000004">
    <property type="entry name" value="Acyl-CoA dehydrogenase FadE25"/>
    <property type="match status" value="1"/>
</dbReference>
<dbReference type="InterPro" id="IPR046373">
    <property type="entry name" value="Acyl-CoA_Oxase/DH_mid-dom_sf"/>
</dbReference>
<dbReference type="Gene3D" id="1.20.140.10">
    <property type="entry name" value="Butyryl-CoA Dehydrogenase, subunit A, domain 3"/>
    <property type="match status" value="1"/>
</dbReference>
<dbReference type="InterPro" id="IPR006091">
    <property type="entry name" value="Acyl-CoA_Oxase/DH_mid-dom"/>
</dbReference>
<dbReference type="FunFam" id="2.40.110.10:FF:000009">
    <property type="entry name" value="Acyl-CoA dehydrogenase"/>
    <property type="match status" value="1"/>
</dbReference>
<comment type="similarity">
    <text evidence="2 12">Belongs to the acyl-CoA dehydrogenase family.</text>
</comment>
<evidence type="ECO:0000256" key="2">
    <source>
        <dbReference type="ARBA" id="ARBA00009347"/>
    </source>
</evidence>
<dbReference type="InterPro" id="IPR009100">
    <property type="entry name" value="AcylCoA_DH/oxidase_NM_dom_sf"/>
</dbReference>
<dbReference type="Gene3D" id="1.10.540.10">
    <property type="entry name" value="Acyl-CoA dehydrogenase/oxidase, N-terminal domain"/>
    <property type="match status" value="1"/>
</dbReference>
<dbReference type="SUPFAM" id="SSF47203">
    <property type="entry name" value="Acyl-CoA dehydrogenase C-terminal domain-like"/>
    <property type="match status" value="1"/>
</dbReference>
<dbReference type="InterPro" id="IPR036250">
    <property type="entry name" value="AcylCo_DH-like_C"/>
</dbReference>